<dbReference type="SMART" id="SM00055">
    <property type="entry name" value="FCH"/>
    <property type="match status" value="1"/>
</dbReference>
<name>A0A167KA67_PHYB8</name>
<dbReference type="AlphaFoldDB" id="A0A167KA67"/>
<dbReference type="GO" id="GO:0030036">
    <property type="term" value="P:actin cytoskeleton organization"/>
    <property type="evidence" value="ECO:0007669"/>
    <property type="project" value="UniProtKB-ARBA"/>
</dbReference>
<dbReference type="Pfam" id="PF00611">
    <property type="entry name" value="FCH"/>
    <property type="match status" value="1"/>
</dbReference>
<feature type="compositionally biased region" description="Low complexity" evidence="6">
    <location>
        <begin position="333"/>
        <end position="343"/>
    </location>
</feature>
<feature type="region of interest" description="Disordered" evidence="6">
    <location>
        <begin position="361"/>
        <end position="601"/>
    </location>
</feature>
<dbReference type="GO" id="GO:0030864">
    <property type="term" value="C:cortical actin cytoskeleton"/>
    <property type="evidence" value="ECO:0007669"/>
    <property type="project" value="UniProtKB-ARBA"/>
</dbReference>
<dbReference type="GO" id="GO:0005886">
    <property type="term" value="C:plasma membrane"/>
    <property type="evidence" value="ECO:0007669"/>
    <property type="project" value="TreeGrafter"/>
</dbReference>
<feature type="compositionally biased region" description="Polar residues" evidence="6">
    <location>
        <begin position="409"/>
        <end position="422"/>
    </location>
</feature>
<dbReference type="PANTHER" id="PTHR23065:SF7">
    <property type="entry name" value="NOSTRIN, ISOFORM H"/>
    <property type="match status" value="1"/>
</dbReference>
<reference evidence="9" key="1">
    <citation type="submission" date="2015-06" db="EMBL/GenBank/DDBJ databases">
        <title>Expansion of signal transduction pathways in fungi by whole-genome duplication.</title>
        <authorList>
            <consortium name="DOE Joint Genome Institute"/>
            <person name="Corrochano L.M."/>
            <person name="Kuo A."/>
            <person name="Marcet-Houben M."/>
            <person name="Polaino S."/>
            <person name="Salamov A."/>
            <person name="Villalobos J.M."/>
            <person name="Alvarez M.I."/>
            <person name="Avalos J."/>
            <person name="Benito E.P."/>
            <person name="Benoit I."/>
            <person name="Burger G."/>
            <person name="Camino L.P."/>
            <person name="Canovas D."/>
            <person name="Cerda-Olmedo E."/>
            <person name="Cheng J.-F."/>
            <person name="Dominguez A."/>
            <person name="Elias M."/>
            <person name="Eslava A.P."/>
            <person name="Glaser F."/>
            <person name="Grimwood J."/>
            <person name="Gutierrez G."/>
            <person name="Heitman J."/>
            <person name="Henrissat B."/>
            <person name="Iturriaga E.A."/>
            <person name="Lang B.F."/>
            <person name="Lavin J.L."/>
            <person name="Lee S."/>
            <person name="Li W."/>
            <person name="Lindquist E."/>
            <person name="Lopez-Garcia S."/>
            <person name="Luque E.M."/>
            <person name="Marcos A.T."/>
            <person name="Martin J."/>
            <person name="McCluskey K."/>
            <person name="Medina H.R."/>
            <person name="Miralles-Duran A."/>
            <person name="Miyazaki A."/>
            <person name="Munoz-Torres E."/>
            <person name="Oguiza J.A."/>
            <person name="Ohm R."/>
            <person name="Olmedo M."/>
            <person name="Orejas M."/>
            <person name="Ortiz-Castellanos L."/>
            <person name="Pisabarro A.G."/>
            <person name="Rodriguez-Romero J."/>
            <person name="Ruiz-Herrera J."/>
            <person name="Ruiz-Vazquez R."/>
            <person name="Sanz C."/>
            <person name="Schackwitz W."/>
            <person name="Schmutz J."/>
            <person name="Shahriari M."/>
            <person name="Shelest E."/>
            <person name="Silva-Franco F."/>
            <person name="Soanes D."/>
            <person name="Syed K."/>
            <person name="Tagua V.G."/>
            <person name="Talbot N.J."/>
            <person name="Thon M."/>
            <person name="De vries R.P."/>
            <person name="Wiebenga A."/>
            <person name="Yadav J.S."/>
            <person name="Braun E.L."/>
            <person name="Baker S."/>
            <person name="Garre V."/>
            <person name="Horwitz B."/>
            <person name="Torres-Martinez S."/>
            <person name="Idnurm A."/>
            <person name="Herrera-Estrella A."/>
            <person name="Gabaldon T."/>
            <person name="Grigoriev I.V."/>
        </authorList>
    </citation>
    <scope>NUCLEOTIDE SEQUENCE [LARGE SCALE GENOMIC DNA]</scope>
    <source>
        <strain evidence="9">NRRL 1555(-)</strain>
    </source>
</reference>
<keyword evidence="4" id="KW-0597">Phosphoprotein</keyword>
<evidence type="ECO:0000256" key="1">
    <source>
        <dbReference type="ARBA" id="ARBA00004496"/>
    </source>
</evidence>
<dbReference type="EMBL" id="KV440999">
    <property type="protein sequence ID" value="OAD67579.1"/>
    <property type="molecule type" value="Genomic_DNA"/>
</dbReference>
<dbReference type="SMART" id="SM00326">
    <property type="entry name" value="SH3"/>
    <property type="match status" value="1"/>
</dbReference>
<evidence type="ECO:0000256" key="3">
    <source>
        <dbReference type="ARBA" id="ARBA00022490"/>
    </source>
</evidence>
<keyword evidence="2 5" id="KW-0728">SH3 domain</keyword>
<evidence type="ECO:0000259" key="7">
    <source>
        <dbReference type="PROSITE" id="PS50002"/>
    </source>
</evidence>
<feature type="compositionally biased region" description="Polar residues" evidence="6">
    <location>
        <begin position="592"/>
        <end position="601"/>
    </location>
</feature>
<proteinExistence type="predicted"/>
<feature type="compositionally biased region" description="Basic and acidic residues" evidence="6">
    <location>
        <begin position="295"/>
        <end position="315"/>
    </location>
</feature>
<feature type="compositionally biased region" description="Low complexity" evidence="6">
    <location>
        <begin position="520"/>
        <end position="531"/>
    </location>
</feature>
<dbReference type="PROSITE" id="PS50002">
    <property type="entry name" value="SH3"/>
    <property type="match status" value="1"/>
</dbReference>
<feature type="domain" description="SH3" evidence="7">
    <location>
        <begin position="605"/>
        <end position="670"/>
    </location>
</feature>
<keyword evidence="3" id="KW-0963">Cytoplasm</keyword>
<dbReference type="PRINTS" id="PR00452">
    <property type="entry name" value="SH3DOMAIN"/>
</dbReference>
<evidence type="ECO:0000313" key="8">
    <source>
        <dbReference type="EMBL" id="OAD67579.1"/>
    </source>
</evidence>
<dbReference type="InterPro" id="IPR001060">
    <property type="entry name" value="FCH_dom"/>
</dbReference>
<dbReference type="OrthoDB" id="5971719at2759"/>
<dbReference type="SUPFAM" id="SSF103657">
    <property type="entry name" value="BAR/IMD domain-like"/>
    <property type="match status" value="1"/>
</dbReference>
<evidence type="ECO:0000256" key="4">
    <source>
        <dbReference type="ARBA" id="ARBA00022553"/>
    </source>
</evidence>
<feature type="compositionally biased region" description="Low complexity" evidence="6">
    <location>
        <begin position="492"/>
        <end position="509"/>
    </location>
</feature>
<keyword evidence="9" id="KW-1185">Reference proteome</keyword>
<evidence type="ECO:0000256" key="5">
    <source>
        <dbReference type="PROSITE-ProRule" id="PRU00192"/>
    </source>
</evidence>
<dbReference type="InterPro" id="IPR036028">
    <property type="entry name" value="SH3-like_dom_sf"/>
</dbReference>
<dbReference type="STRING" id="763407.A0A167KA67"/>
<dbReference type="InParanoid" id="A0A167KA67"/>
<dbReference type="PANTHER" id="PTHR23065">
    <property type="entry name" value="PROLINE-SERINE-THREONINE PHOSPHATASE INTERACTING PROTEIN 1"/>
    <property type="match status" value="1"/>
</dbReference>
<dbReference type="InterPro" id="IPR027267">
    <property type="entry name" value="AH/BAR_dom_sf"/>
</dbReference>
<feature type="compositionally biased region" description="Polar residues" evidence="6">
    <location>
        <begin position="466"/>
        <end position="481"/>
    </location>
</feature>
<dbReference type="RefSeq" id="XP_018285619.1">
    <property type="nucleotide sequence ID" value="XM_018437218.1"/>
</dbReference>
<dbReference type="Gene3D" id="1.20.1270.60">
    <property type="entry name" value="Arfaptin homology (AH) domain/BAR domain"/>
    <property type="match status" value="1"/>
</dbReference>
<feature type="compositionally biased region" description="Polar residues" evidence="6">
    <location>
        <begin position="540"/>
        <end position="562"/>
    </location>
</feature>
<sequence length="670" mass="75580">MDLNMDNCISQITFGQENDQINGTTVLTNRMRDAKHSCELLKHIYEARASIEQEYGQRMMQMAQDIRVPDEETGGVRDIIDAVQQGLESTAENKLQLSEAIRSNLVLPLSNLIQGQKSIKAQTDSTIQKSLSARQLHTRERYNSECLRANKELQKCTAKERKSHYMRSNTVINNLYKDHEDSMTHLETAVNNWNTEWRFGCEIFEQLEEERIEFFRENLAQYYTLLLENCETKESFDISRQNVLDINVDKELDQFVKDHRSTSTIPNMIDYISFSAATATTDDTDTDTNPQQDVTRQRFEQTTEHTPRRDPDPRPSKSVLKNKTPEIKQNIRSSQPSKLSQPPQEAPRAMLAHMKIYDWEESDEDQDSDEYQESDIENDNGSDSYSSHDREIARTIAQASKDECHDNHLVTSSPLPMTSSAEPSVDPILDMPSVDANFDDSPRSSSSRVNDELEDMLQQLEKQKKVSSIGSAKGASITSSRYPPRQRPTKNTTTTTTAASGTASAISATKINHLQRNESGRSTSSMESSASDDLFDPVSRKSTAPTLSSVGSGNPLGTSRNTLADLDMNVNPNRQQSPSTGQSRNDLESWRSESMSPSNTGTELTFVDYAIARFDYAAKDEDEISFTKGDLLGIIDKNEDGWWLSRRWEEASGWSEQGCAPNNYLTLVEA</sequence>
<accession>A0A167KA67</accession>
<feature type="region of interest" description="Disordered" evidence="6">
    <location>
        <begin position="280"/>
        <end position="347"/>
    </location>
</feature>
<gene>
    <name evidence="8" type="ORF">PHYBLDRAFT_174269</name>
</gene>
<protein>
    <recommendedName>
        <fullName evidence="7">SH3 domain-containing protein</fullName>
    </recommendedName>
</protein>
<evidence type="ECO:0000256" key="2">
    <source>
        <dbReference type="ARBA" id="ARBA00022443"/>
    </source>
</evidence>
<dbReference type="Proteomes" id="UP000077315">
    <property type="component" value="Unassembled WGS sequence"/>
</dbReference>
<dbReference type="GeneID" id="28998124"/>
<dbReference type="InterPro" id="IPR001452">
    <property type="entry name" value="SH3_domain"/>
</dbReference>
<dbReference type="VEuPathDB" id="FungiDB:PHYBLDRAFT_174269"/>
<feature type="compositionally biased region" description="Acidic residues" evidence="6">
    <location>
        <begin position="361"/>
        <end position="380"/>
    </location>
</feature>
<organism evidence="8 9">
    <name type="scientific">Phycomyces blakesleeanus (strain ATCC 8743b / DSM 1359 / FGSC 10004 / NBRC 33097 / NRRL 1555)</name>
    <dbReference type="NCBI Taxonomy" id="763407"/>
    <lineage>
        <taxon>Eukaryota</taxon>
        <taxon>Fungi</taxon>
        <taxon>Fungi incertae sedis</taxon>
        <taxon>Mucoromycota</taxon>
        <taxon>Mucoromycotina</taxon>
        <taxon>Mucoromycetes</taxon>
        <taxon>Mucorales</taxon>
        <taxon>Phycomycetaceae</taxon>
        <taxon>Phycomyces</taxon>
    </lineage>
</organism>
<dbReference type="SUPFAM" id="SSF50044">
    <property type="entry name" value="SH3-domain"/>
    <property type="match status" value="1"/>
</dbReference>
<evidence type="ECO:0000313" key="9">
    <source>
        <dbReference type="Proteomes" id="UP000077315"/>
    </source>
</evidence>
<comment type="subcellular location">
    <subcellularLocation>
        <location evidence="1">Cytoplasm</location>
    </subcellularLocation>
</comment>
<evidence type="ECO:0000256" key="6">
    <source>
        <dbReference type="SAM" id="MobiDB-lite"/>
    </source>
</evidence>
<feature type="compositionally biased region" description="Polar residues" evidence="6">
    <location>
        <begin position="570"/>
        <end position="584"/>
    </location>
</feature>
<dbReference type="Pfam" id="PF00018">
    <property type="entry name" value="SH3_1"/>
    <property type="match status" value="1"/>
</dbReference>
<dbReference type="Gene3D" id="2.30.30.40">
    <property type="entry name" value="SH3 Domains"/>
    <property type="match status" value="1"/>
</dbReference>